<feature type="transmembrane region" description="Helical" evidence="5">
    <location>
        <begin position="82"/>
        <end position="102"/>
    </location>
</feature>
<gene>
    <name evidence="6" type="ORF">BW737_002310</name>
</gene>
<evidence type="ECO:0000256" key="1">
    <source>
        <dbReference type="ARBA" id="ARBA00004651"/>
    </source>
</evidence>
<keyword evidence="3 5" id="KW-1133">Transmembrane helix</keyword>
<dbReference type="EMBL" id="MTPX02000017">
    <property type="protein sequence ID" value="PHP53484.1"/>
    <property type="molecule type" value="Genomic_DNA"/>
</dbReference>
<evidence type="ECO:0000313" key="6">
    <source>
        <dbReference type="EMBL" id="PHP53484.1"/>
    </source>
</evidence>
<comment type="subcellular location">
    <subcellularLocation>
        <location evidence="1">Cell membrane</location>
        <topology evidence="1">Multi-pass membrane protein</topology>
    </subcellularLocation>
</comment>
<sequence>MPIPVARAPHRWPAFLSIQATPPPDLPTTPGGLLRALTRMSVPAIALGVVVSTASYLAQALIPLALGDLLDAGLERGLTARLLPGMAALVGLGLLGSLAAGLEDASGMGAWASAWKPAMRGAAHRLGLRSRAVTRQIASGDVVATINADATTSVR</sequence>
<keyword evidence="7" id="KW-1185">Reference proteome</keyword>
<dbReference type="SUPFAM" id="SSF90123">
    <property type="entry name" value="ABC transporter transmembrane region"/>
    <property type="match status" value="1"/>
</dbReference>
<organism evidence="6 7">
    <name type="scientific">Actinomyces ruminis</name>
    <dbReference type="NCBI Taxonomy" id="1937003"/>
    <lineage>
        <taxon>Bacteria</taxon>
        <taxon>Bacillati</taxon>
        <taxon>Actinomycetota</taxon>
        <taxon>Actinomycetes</taxon>
        <taxon>Actinomycetales</taxon>
        <taxon>Actinomycetaceae</taxon>
        <taxon>Actinomyces</taxon>
    </lineage>
</organism>
<keyword evidence="2 5" id="KW-0812">Transmembrane</keyword>
<dbReference type="RefSeq" id="WP_086615427.1">
    <property type="nucleotide sequence ID" value="NZ_MTPX02000017.1"/>
</dbReference>
<comment type="caution">
    <text evidence="6">The sequence shown here is derived from an EMBL/GenBank/DDBJ whole genome shotgun (WGS) entry which is preliminary data.</text>
</comment>
<accession>A0ABX4MH65</accession>
<keyword evidence="4 5" id="KW-0472">Membrane</keyword>
<evidence type="ECO:0008006" key="8">
    <source>
        <dbReference type="Google" id="ProtNLM"/>
    </source>
</evidence>
<name>A0ABX4MH65_9ACTO</name>
<evidence type="ECO:0000256" key="3">
    <source>
        <dbReference type="ARBA" id="ARBA00022989"/>
    </source>
</evidence>
<dbReference type="InterPro" id="IPR036640">
    <property type="entry name" value="ABC1_TM_sf"/>
</dbReference>
<dbReference type="Proteomes" id="UP000194577">
    <property type="component" value="Unassembled WGS sequence"/>
</dbReference>
<evidence type="ECO:0000313" key="7">
    <source>
        <dbReference type="Proteomes" id="UP000194577"/>
    </source>
</evidence>
<reference evidence="6 7" key="1">
    <citation type="submission" date="2017-10" db="EMBL/GenBank/DDBJ databases">
        <title>Draft genome sequence of cellulolytic Actinomyces sp CtC72 isolated from cattle rumen fluid.</title>
        <authorList>
            <person name="Joshi A.J."/>
            <person name="Vasudevan G."/>
            <person name="Lanjekar V.B."/>
            <person name="Hivarkar S."/>
            <person name="Engineer A."/>
            <person name="Pore S.D."/>
            <person name="Dhakephalkar P.K."/>
            <person name="Dagar S."/>
        </authorList>
    </citation>
    <scope>NUCLEOTIDE SEQUENCE [LARGE SCALE GENOMIC DNA]</scope>
    <source>
        <strain evidence="7">CtC72</strain>
    </source>
</reference>
<evidence type="ECO:0000256" key="4">
    <source>
        <dbReference type="ARBA" id="ARBA00023136"/>
    </source>
</evidence>
<proteinExistence type="predicted"/>
<evidence type="ECO:0000256" key="5">
    <source>
        <dbReference type="SAM" id="Phobius"/>
    </source>
</evidence>
<feature type="transmembrane region" description="Helical" evidence="5">
    <location>
        <begin position="42"/>
        <end position="62"/>
    </location>
</feature>
<protein>
    <recommendedName>
        <fullName evidence="8">ABC transporter ATP-binding protein</fullName>
    </recommendedName>
</protein>
<evidence type="ECO:0000256" key="2">
    <source>
        <dbReference type="ARBA" id="ARBA00022692"/>
    </source>
</evidence>